<dbReference type="Gene3D" id="3.30.1150.10">
    <property type="match status" value="1"/>
</dbReference>
<dbReference type="EMBL" id="CP060697">
    <property type="protein sequence ID" value="QNM81916.1"/>
    <property type="molecule type" value="Genomic_DNA"/>
</dbReference>
<accession>A0A7G9KZW7</accession>
<name>A0A7G9KZW7_9SPHN</name>
<dbReference type="InterPro" id="IPR006260">
    <property type="entry name" value="TonB/TolA_C"/>
</dbReference>
<evidence type="ECO:0000313" key="7">
    <source>
        <dbReference type="Proteomes" id="UP000515861"/>
    </source>
</evidence>
<evidence type="ECO:0000256" key="1">
    <source>
        <dbReference type="ARBA" id="ARBA00004167"/>
    </source>
</evidence>
<dbReference type="AlphaFoldDB" id="A0A7G9KZW7"/>
<reference evidence="6 7" key="1">
    <citation type="submission" date="2020-08" db="EMBL/GenBank/DDBJ databases">
        <title>Sphingomonas sp. sand1-3 16S ribosomal RNA gene Genome sequencing and assembly.</title>
        <authorList>
            <person name="Kang M."/>
        </authorList>
    </citation>
    <scope>NUCLEOTIDE SEQUENCE [LARGE SCALE GENOMIC DNA]</scope>
    <source>
        <strain evidence="7">sand1-3</strain>
    </source>
</reference>
<keyword evidence="7" id="KW-1185">Reference proteome</keyword>
<dbReference type="SUPFAM" id="SSF74653">
    <property type="entry name" value="TolA/TonB C-terminal domain"/>
    <property type="match status" value="1"/>
</dbReference>
<evidence type="ECO:0000259" key="5">
    <source>
        <dbReference type="PROSITE" id="PS52015"/>
    </source>
</evidence>
<evidence type="ECO:0000256" key="3">
    <source>
        <dbReference type="ARBA" id="ARBA00022989"/>
    </source>
</evidence>
<dbReference type="RefSeq" id="WP_187478872.1">
    <property type="nucleotide sequence ID" value="NZ_CP060697.1"/>
</dbReference>
<feature type="domain" description="TonB C-terminal" evidence="5">
    <location>
        <begin position="22"/>
        <end position="116"/>
    </location>
</feature>
<keyword evidence="2" id="KW-0812">Transmembrane</keyword>
<gene>
    <name evidence="6" type="ORF">H8M03_07640</name>
</gene>
<dbReference type="InterPro" id="IPR037682">
    <property type="entry name" value="TonB_C"/>
</dbReference>
<keyword evidence="3" id="KW-1133">Transmembrane helix</keyword>
<sequence>MLIAFLAAMSQIIIIGPPPAGPPPPESDGHIFSGHDYPADAMKNRWEGTVVVDLLIGADGLPKKCSIVESSRHKLLDDTTCALIMRRAKFIPKTDSYGNPVPTHMQPPAVVWKLKH</sequence>
<dbReference type="KEGG" id="ssau:H8M03_07640"/>
<keyword evidence="4" id="KW-0472">Membrane</keyword>
<dbReference type="GO" id="GO:0016020">
    <property type="term" value="C:membrane"/>
    <property type="evidence" value="ECO:0007669"/>
    <property type="project" value="UniProtKB-SubCell"/>
</dbReference>
<organism evidence="6 7">
    <name type="scientific">Sphingomonas sabuli</name>
    <dbReference type="NCBI Taxonomy" id="2764186"/>
    <lineage>
        <taxon>Bacteria</taxon>
        <taxon>Pseudomonadati</taxon>
        <taxon>Pseudomonadota</taxon>
        <taxon>Alphaproteobacteria</taxon>
        <taxon>Sphingomonadales</taxon>
        <taxon>Sphingomonadaceae</taxon>
        <taxon>Sphingomonas</taxon>
    </lineage>
</organism>
<proteinExistence type="predicted"/>
<evidence type="ECO:0000313" key="6">
    <source>
        <dbReference type="EMBL" id="QNM81916.1"/>
    </source>
</evidence>
<dbReference type="Pfam" id="PF03544">
    <property type="entry name" value="TonB_C"/>
    <property type="match status" value="1"/>
</dbReference>
<dbReference type="GO" id="GO:0055085">
    <property type="term" value="P:transmembrane transport"/>
    <property type="evidence" value="ECO:0007669"/>
    <property type="project" value="InterPro"/>
</dbReference>
<protein>
    <submittedName>
        <fullName evidence="6">Energy transducer TonB</fullName>
    </submittedName>
</protein>
<dbReference type="Proteomes" id="UP000515861">
    <property type="component" value="Chromosome"/>
</dbReference>
<dbReference type="NCBIfam" id="TIGR01352">
    <property type="entry name" value="tonB_Cterm"/>
    <property type="match status" value="1"/>
</dbReference>
<evidence type="ECO:0000256" key="2">
    <source>
        <dbReference type="ARBA" id="ARBA00022692"/>
    </source>
</evidence>
<dbReference type="PROSITE" id="PS52015">
    <property type="entry name" value="TONB_CTD"/>
    <property type="match status" value="1"/>
</dbReference>
<evidence type="ECO:0000256" key="4">
    <source>
        <dbReference type="ARBA" id="ARBA00023136"/>
    </source>
</evidence>
<comment type="subcellular location">
    <subcellularLocation>
        <location evidence="1">Membrane</location>
        <topology evidence="1">Single-pass membrane protein</topology>
    </subcellularLocation>
</comment>